<accession>A0A1J5PQ95</accession>
<feature type="compositionally biased region" description="Polar residues" evidence="1">
    <location>
        <begin position="14"/>
        <end position="23"/>
    </location>
</feature>
<feature type="region of interest" description="Disordered" evidence="1">
    <location>
        <begin position="1"/>
        <end position="26"/>
    </location>
</feature>
<proteinExistence type="predicted"/>
<protein>
    <submittedName>
        <fullName evidence="2">Uncharacterized protein</fullName>
    </submittedName>
</protein>
<evidence type="ECO:0000313" key="2">
    <source>
        <dbReference type="EMBL" id="OIQ73673.1"/>
    </source>
</evidence>
<organism evidence="2">
    <name type="scientific">mine drainage metagenome</name>
    <dbReference type="NCBI Taxonomy" id="410659"/>
    <lineage>
        <taxon>unclassified sequences</taxon>
        <taxon>metagenomes</taxon>
        <taxon>ecological metagenomes</taxon>
    </lineage>
</organism>
<name>A0A1J5PQ95_9ZZZZ</name>
<comment type="caution">
    <text evidence="2">The sequence shown here is derived from an EMBL/GenBank/DDBJ whole genome shotgun (WGS) entry which is preliminary data.</text>
</comment>
<gene>
    <name evidence="2" type="ORF">GALL_446870</name>
</gene>
<reference evidence="2" key="1">
    <citation type="submission" date="2016-10" db="EMBL/GenBank/DDBJ databases">
        <title>Sequence of Gallionella enrichment culture.</title>
        <authorList>
            <person name="Poehlein A."/>
            <person name="Muehling M."/>
            <person name="Daniel R."/>
        </authorList>
    </citation>
    <scope>NUCLEOTIDE SEQUENCE</scope>
</reference>
<dbReference type="EMBL" id="MLJW01002782">
    <property type="protein sequence ID" value="OIQ73673.1"/>
    <property type="molecule type" value="Genomic_DNA"/>
</dbReference>
<sequence length="105" mass="11594">MSYQEPATKADHLPTSSPETAQPPQIADELPTTSHVIKNAPQHLKPTMAVACMNCPLAVWILQEERTLECYCRTLYMTVWETHKHGTISMCDAPEQAAAAAKDSN</sequence>
<dbReference type="AlphaFoldDB" id="A0A1J5PQ95"/>
<evidence type="ECO:0000256" key="1">
    <source>
        <dbReference type="SAM" id="MobiDB-lite"/>
    </source>
</evidence>